<sequence>MTTLVSQDTTGENITQNPSKLLKEAIPLQHEWTFWHDKFIYTQNTSEYETNLKDLYTVSTVQEFWSVYNNLFTPDKLQNRNSLHFMKKGIKPIWEDPKNEYGGSYCFRVKKEDSTLVWRELLMLIIGEQFEETILGEDEICGISVSSRWNADIIQIWNSNARYMNETGVFQKIKHSVKDMEFQATYYKAHKDHSDFKPKGN</sequence>
<proteinExistence type="inferred from homology"/>
<dbReference type="PANTHER" id="PTHR11960:SF66">
    <property type="entry name" value="EUKARYOTIC TRANSLATION INITIATION FACTOR 4E TYPE 3"/>
    <property type="match status" value="1"/>
</dbReference>
<dbReference type="Proteomes" id="UP001479436">
    <property type="component" value="Unassembled WGS sequence"/>
</dbReference>
<reference evidence="6 7" key="1">
    <citation type="submission" date="2023-04" db="EMBL/GenBank/DDBJ databases">
        <title>Genome of Basidiobolus ranarum AG-B5.</title>
        <authorList>
            <person name="Stajich J.E."/>
            <person name="Carter-House D."/>
            <person name="Gryganskyi A."/>
        </authorList>
    </citation>
    <scope>NUCLEOTIDE SEQUENCE [LARGE SCALE GENOMIC DNA]</scope>
    <source>
        <strain evidence="6 7">AG-B5</strain>
    </source>
</reference>
<keyword evidence="4 5" id="KW-0648">Protein biosynthesis</keyword>
<dbReference type="EMBL" id="JASJQH010007308">
    <property type="protein sequence ID" value="KAK9711013.1"/>
    <property type="molecule type" value="Genomic_DNA"/>
</dbReference>
<dbReference type="SUPFAM" id="SSF55418">
    <property type="entry name" value="eIF4e-like"/>
    <property type="match status" value="1"/>
</dbReference>
<keyword evidence="1 5" id="KW-0396">Initiation factor</keyword>
<dbReference type="InterPro" id="IPR001040">
    <property type="entry name" value="TIF_eIF_4E"/>
</dbReference>
<evidence type="ECO:0008006" key="8">
    <source>
        <dbReference type="Google" id="ProtNLM"/>
    </source>
</evidence>
<evidence type="ECO:0000313" key="7">
    <source>
        <dbReference type="Proteomes" id="UP001479436"/>
    </source>
</evidence>
<keyword evidence="2" id="KW-0810">Translation regulation</keyword>
<evidence type="ECO:0000256" key="4">
    <source>
        <dbReference type="ARBA" id="ARBA00022917"/>
    </source>
</evidence>
<dbReference type="Gene3D" id="3.30.760.10">
    <property type="entry name" value="RNA Cap, Translation Initiation Factor Eif4e"/>
    <property type="match status" value="1"/>
</dbReference>
<name>A0ABR2VZ53_9FUNG</name>
<organism evidence="6 7">
    <name type="scientific">Basidiobolus ranarum</name>
    <dbReference type="NCBI Taxonomy" id="34480"/>
    <lineage>
        <taxon>Eukaryota</taxon>
        <taxon>Fungi</taxon>
        <taxon>Fungi incertae sedis</taxon>
        <taxon>Zoopagomycota</taxon>
        <taxon>Entomophthoromycotina</taxon>
        <taxon>Basidiobolomycetes</taxon>
        <taxon>Basidiobolales</taxon>
        <taxon>Basidiobolaceae</taxon>
        <taxon>Basidiobolus</taxon>
    </lineage>
</organism>
<comment type="caution">
    <text evidence="6">The sequence shown here is derived from an EMBL/GenBank/DDBJ whole genome shotgun (WGS) entry which is preliminary data.</text>
</comment>
<dbReference type="PANTHER" id="PTHR11960">
    <property type="entry name" value="EUKARYOTIC TRANSLATION INITIATION FACTOR 4E RELATED"/>
    <property type="match status" value="1"/>
</dbReference>
<evidence type="ECO:0000256" key="2">
    <source>
        <dbReference type="ARBA" id="ARBA00022845"/>
    </source>
</evidence>
<evidence type="ECO:0000313" key="6">
    <source>
        <dbReference type="EMBL" id="KAK9711013.1"/>
    </source>
</evidence>
<comment type="similarity">
    <text evidence="5">Belongs to the eukaryotic initiation factor 4E family.</text>
</comment>
<gene>
    <name evidence="6" type="ORF">K7432_008097</name>
</gene>
<evidence type="ECO:0000256" key="1">
    <source>
        <dbReference type="ARBA" id="ARBA00022540"/>
    </source>
</evidence>
<dbReference type="InterPro" id="IPR023398">
    <property type="entry name" value="TIF_eIF4e-like"/>
</dbReference>
<dbReference type="Pfam" id="PF01652">
    <property type="entry name" value="IF4E"/>
    <property type="match status" value="1"/>
</dbReference>
<protein>
    <recommendedName>
        <fullName evidence="8">Eukaryotic translation initiation factor 4E</fullName>
    </recommendedName>
</protein>
<accession>A0ABR2VZ53</accession>
<keyword evidence="3 5" id="KW-0694">RNA-binding</keyword>
<evidence type="ECO:0000256" key="3">
    <source>
        <dbReference type="ARBA" id="ARBA00022884"/>
    </source>
</evidence>
<evidence type="ECO:0000256" key="5">
    <source>
        <dbReference type="RuleBase" id="RU004374"/>
    </source>
</evidence>
<keyword evidence="7" id="KW-1185">Reference proteome</keyword>